<keyword evidence="6" id="KW-1185">Reference proteome</keyword>
<organism evidence="5 6">
    <name type="scientific">Aphanomyces stellatus</name>
    <dbReference type="NCBI Taxonomy" id="120398"/>
    <lineage>
        <taxon>Eukaryota</taxon>
        <taxon>Sar</taxon>
        <taxon>Stramenopiles</taxon>
        <taxon>Oomycota</taxon>
        <taxon>Saprolegniomycetes</taxon>
        <taxon>Saprolegniales</taxon>
        <taxon>Verrucalvaceae</taxon>
        <taxon>Aphanomyces</taxon>
    </lineage>
</organism>
<dbReference type="Gene3D" id="3.40.50.1000">
    <property type="entry name" value="HAD superfamily/HAD-like"/>
    <property type="match status" value="1"/>
</dbReference>
<dbReference type="OrthoDB" id="755951at2759"/>
<dbReference type="Proteomes" id="UP000332933">
    <property type="component" value="Unassembled WGS sequence"/>
</dbReference>
<evidence type="ECO:0000313" key="4">
    <source>
        <dbReference type="EMBL" id="KAF0695884.1"/>
    </source>
</evidence>
<dbReference type="Pfam" id="PF02358">
    <property type="entry name" value="Trehalose_PPase"/>
    <property type="match status" value="1"/>
</dbReference>
<dbReference type="NCBIfam" id="TIGR00685">
    <property type="entry name" value="T6PP"/>
    <property type="match status" value="1"/>
</dbReference>
<comment type="similarity">
    <text evidence="1">In the N-terminal section; belongs to the glycosyltransferase 20 family.</text>
</comment>
<feature type="compositionally biased region" description="Low complexity" evidence="3">
    <location>
        <begin position="15"/>
        <end position="25"/>
    </location>
</feature>
<dbReference type="InterPro" id="IPR003337">
    <property type="entry name" value="Trehalose_PPase"/>
</dbReference>
<dbReference type="GO" id="GO:0005992">
    <property type="term" value="P:trehalose biosynthetic process"/>
    <property type="evidence" value="ECO:0007669"/>
    <property type="project" value="InterPro"/>
</dbReference>
<name>A0A485KYC0_9STRA</name>
<protein>
    <submittedName>
        <fullName evidence="5">Aste57867_13324 protein</fullName>
    </submittedName>
</protein>
<dbReference type="InterPro" id="IPR036412">
    <property type="entry name" value="HAD-like_sf"/>
</dbReference>
<gene>
    <name evidence="5" type="primary">Aste57867_13324</name>
    <name evidence="4" type="ORF">As57867_013275</name>
    <name evidence="5" type="ORF">ASTE57867_13324</name>
</gene>
<dbReference type="Pfam" id="PF00982">
    <property type="entry name" value="Glyco_transf_20"/>
    <property type="match status" value="1"/>
</dbReference>
<proteinExistence type="inferred from homology"/>
<dbReference type="EMBL" id="CAADRA010005467">
    <property type="protein sequence ID" value="VFT90163.1"/>
    <property type="molecule type" value="Genomic_DNA"/>
</dbReference>
<dbReference type="PANTHER" id="PTHR10788:SF94">
    <property type="entry name" value="ALPHA,ALPHA-TREHALOSE-PHOSPHATE SYNTHASE [UDP-FORMING] 5"/>
    <property type="match status" value="1"/>
</dbReference>
<dbReference type="PANTHER" id="PTHR10788">
    <property type="entry name" value="TREHALOSE-6-PHOSPHATE SYNTHASE"/>
    <property type="match status" value="1"/>
</dbReference>
<dbReference type="GO" id="GO:0004805">
    <property type="term" value="F:trehalose-phosphatase activity"/>
    <property type="evidence" value="ECO:0007669"/>
    <property type="project" value="TreeGrafter"/>
</dbReference>
<evidence type="ECO:0000256" key="1">
    <source>
        <dbReference type="ARBA" id="ARBA00005409"/>
    </source>
</evidence>
<accession>A0A485KYC0</accession>
<evidence type="ECO:0000256" key="2">
    <source>
        <dbReference type="ARBA" id="ARBA00006330"/>
    </source>
</evidence>
<evidence type="ECO:0000313" key="5">
    <source>
        <dbReference type="EMBL" id="VFT90163.1"/>
    </source>
</evidence>
<dbReference type="AlphaFoldDB" id="A0A485KYC0"/>
<evidence type="ECO:0000313" key="6">
    <source>
        <dbReference type="Proteomes" id="UP000332933"/>
    </source>
</evidence>
<dbReference type="SUPFAM" id="SSF53756">
    <property type="entry name" value="UDP-Glycosyltransferase/glycogen phosphorylase"/>
    <property type="match status" value="1"/>
</dbReference>
<sequence length="958" mass="107026">MEGSSREKPAPPPKSSASPHPSSHAPLLIVSNQLPMRLQKDADGVYVATWCGDRLLASSMAFSHQDLFRSSRRKMRFLGRVEMDVPVEDHEAVTQACAAVSCIPVFPTSTDDSAAFDRFCKGTLRAVFHNMVHPSTLNVHVLPTLDYPQRLNDARQAIDDMDTAWASFLNVSKDIAAVISAVHVPGEIFWLQDYEVTLVPYFLARTNLRHVPTGLFLHVPFPSKQALATLSFKTDLLRSMLLVHHIGFHLYEHARHFVDACESILHLPSPSMQQGQLVVDNNGKRISLTCAQLTIDPARVEKELASNAVRDDVIRWRQLFPHKLIFASCDVVDVLHGLPQKCMALHQFLQKNADFATRVLLIQVGIVTTTLGSKIHAEAVRQLVDEINAQYDDPVISFEVREERMTFAERVALWRVAEVFVSTVFAEGLNTCPFEYIAAHRNATGIAVLSENAVASRVLHGAAVVNPWNVAQIAEAMDAAVHMSLKEKEFRRDCDIVSIVAHTSLRWATTILTDITAASHVSPRKLEAMTKPLTDVTLLDMYRKSRGRRIFFFDYYRTLAPDVMSDFGIVWPDVPVDVLSSLEQLCRDQRNTVFVVSGCNCELLSDKFGSVPGLGLVAEHGYFIRWAKLGHAARMEKPWELYGDVFRVNATCGKWREKAEGVMQAYVDRTNGAALEMRRSSILFRYAGADFKFGMMQARELYLHLTAAFEGWPLSVIQGKDYIEVRPEGLGKGKIVSQILNKLHKDSTAPIDFVWTMGDDVADELMFDAAQSCADAMSIPQVLTCTVGHKDSKAKYYVSDHAQVVSLLASVRLALTKESRYHSVADMQSILAKHVHHVPQVAYNSATLPVDSVTRKNSSKALRHCGLAPVMEEEHKTIELPEMVSSIIPPKRHRTTWLTVVAVAVVCGLIYRARRGWTRLIAATMKLAKWKWGLGMLAFSCGVWWQRRGLGAKRINGG</sequence>
<evidence type="ECO:0000256" key="3">
    <source>
        <dbReference type="SAM" id="MobiDB-lite"/>
    </source>
</evidence>
<dbReference type="InterPro" id="IPR023214">
    <property type="entry name" value="HAD_sf"/>
</dbReference>
<dbReference type="SUPFAM" id="SSF56784">
    <property type="entry name" value="HAD-like"/>
    <property type="match status" value="1"/>
</dbReference>
<dbReference type="Gene3D" id="3.40.50.2000">
    <property type="entry name" value="Glycogen Phosphorylase B"/>
    <property type="match status" value="2"/>
</dbReference>
<dbReference type="GO" id="GO:0005829">
    <property type="term" value="C:cytosol"/>
    <property type="evidence" value="ECO:0007669"/>
    <property type="project" value="TreeGrafter"/>
</dbReference>
<reference evidence="4" key="2">
    <citation type="submission" date="2019-06" db="EMBL/GenBank/DDBJ databases">
        <title>Genomics analysis of Aphanomyces spp. identifies a new class of oomycete effector associated with host adaptation.</title>
        <authorList>
            <person name="Gaulin E."/>
        </authorList>
    </citation>
    <scope>NUCLEOTIDE SEQUENCE</scope>
    <source>
        <strain evidence="4">CBS 578.67</strain>
    </source>
</reference>
<dbReference type="InterPro" id="IPR006379">
    <property type="entry name" value="HAD-SF_hydro_IIB"/>
</dbReference>
<dbReference type="Gene3D" id="3.30.70.1020">
    <property type="entry name" value="Trehalose-6-phosphate phosphatase related protein, domain 2"/>
    <property type="match status" value="1"/>
</dbReference>
<dbReference type="EMBL" id="VJMH01005446">
    <property type="protein sequence ID" value="KAF0695884.1"/>
    <property type="molecule type" value="Genomic_DNA"/>
</dbReference>
<dbReference type="FunFam" id="3.40.50.1000:FF:000052">
    <property type="entry name" value="Alpha,alpha-trehalose-phosphate synthase [UDP-forming] 6"/>
    <property type="match status" value="1"/>
</dbReference>
<reference evidence="5 6" key="1">
    <citation type="submission" date="2019-03" db="EMBL/GenBank/DDBJ databases">
        <authorList>
            <person name="Gaulin E."/>
            <person name="Dumas B."/>
        </authorList>
    </citation>
    <scope>NUCLEOTIDE SEQUENCE [LARGE SCALE GENOMIC DNA]</scope>
    <source>
        <strain evidence="5">CBS 568.67</strain>
    </source>
</reference>
<comment type="similarity">
    <text evidence="2">In the C-terminal section; belongs to the trehalose phosphatase family.</text>
</comment>
<feature type="region of interest" description="Disordered" evidence="3">
    <location>
        <begin position="1"/>
        <end position="25"/>
    </location>
</feature>
<dbReference type="NCBIfam" id="TIGR01484">
    <property type="entry name" value="HAD-SF-IIB"/>
    <property type="match status" value="1"/>
</dbReference>
<dbReference type="InterPro" id="IPR001830">
    <property type="entry name" value="Glyco_trans_20"/>
</dbReference>